<dbReference type="AlphaFoldDB" id="E4XK24"/>
<organism evidence="1">
    <name type="scientific">Oikopleura dioica</name>
    <name type="common">Tunicate</name>
    <dbReference type="NCBI Taxonomy" id="34765"/>
    <lineage>
        <taxon>Eukaryota</taxon>
        <taxon>Metazoa</taxon>
        <taxon>Chordata</taxon>
        <taxon>Tunicata</taxon>
        <taxon>Appendicularia</taxon>
        <taxon>Copelata</taxon>
        <taxon>Oikopleuridae</taxon>
        <taxon>Oikopleura</taxon>
    </lineage>
</organism>
<dbReference type="InParanoid" id="E4XK24"/>
<name>E4XK24_OIKDI</name>
<proteinExistence type="predicted"/>
<sequence>MTQLLLPDSNLYVEIKILKISEKLTLLA</sequence>
<evidence type="ECO:0000313" key="1">
    <source>
        <dbReference type="EMBL" id="CBY24800.1"/>
    </source>
</evidence>
<protein>
    <submittedName>
        <fullName evidence="1">Uncharacterized protein</fullName>
    </submittedName>
</protein>
<accession>E4XK24</accession>
<reference evidence="1" key="1">
    <citation type="journal article" date="2010" name="Science">
        <title>Plasticity of animal genome architecture unmasked by rapid evolution of a pelagic tunicate.</title>
        <authorList>
            <person name="Denoeud F."/>
            <person name="Henriet S."/>
            <person name="Mungpakdee S."/>
            <person name="Aury J.M."/>
            <person name="Da Silva C."/>
            <person name="Brinkmann H."/>
            <person name="Mikhaleva J."/>
            <person name="Olsen L.C."/>
            <person name="Jubin C."/>
            <person name="Canestro C."/>
            <person name="Bouquet J.M."/>
            <person name="Danks G."/>
            <person name="Poulain J."/>
            <person name="Campsteijn C."/>
            <person name="Adamski M."/>
            <person name="Cross I."/>
            <person name="Yadetie F."/>
            <person name="Muffato M."/>
            <person name="Louis A."/>
            <person name="Butcher S."/>
            <person name="Tsagkogeorga G."/>
            <person name="Konrad A."/>
            <person name="Singh S."/>
            <person name="Jensen M.F."/>
            <person name="Cong E.H."/>
            <person name="Eikeseth-Otteraa H."/>
            <person name="Noel B."/>
            <person name="Anthouard V."/>
            <person name="Porcel B.M."/>
            <person name="Kachouri-Lafond R."/>
            <person name="Nishino A."/>
            <person name="Ugolini M."/>
            <person name="Chourrout P."/>
            <person name="Nishida H."/>
            <person name="Aasland R."/>
            <person name="Huzurbazar S."/>
            <person name="Westhof E."/>
            <person name="Delsuc F."/>
            <person name="Lehrach H."/>
            <person name="Reinhardt R."/>
            <person name="Weissenbach J."/>
            <person name="Roy S.W."/>
            <person name="Artiguenave F."/>
            <person name="Postlethwait J.H."/>
            <person name="Manak J.R."/>
            <person name="Thompson E.M."/>
            <person name="Jaillon O."/>
            <person name="Du Pasquier L."/>
            <person name="Boudinot P."/>
            <person name="Liberles D.A."/>
            <person name="Volff J.N."/>
            <person name="Philippe H."/>
            <person name="Lenhard B."/>
            <person name="Roest Crollius H."/>
            <person name="Wincker P."/>
            <person name="Chourrout D."/>
        </authorList>
    </citation>
    <scope>NUCLEOTIDE SEQUENCE [LARGE SCALE GENOMIC DNA]</scope>
</reference>
<evidence type="ECO:0000313" key="2">
    <source>
        <dbReference type="Proteomes" id="UP000001307"/>
    </source>
</evidence>
<dbReference type="EMBL" id="FN653063">
    <property type="protein sequence ID" value="CBY24800.1"/>
    <property type="molecule type" value="Genomic_DNA"/>
</dbReference>
<keyword evidence="2" id="KW-1185">Reference proteome</keyword>
<gene>
    <name evidence="1" type="ORF">GSOID_T00012973001</name>
</gene>
<dbReference type="Proteomes" id="UP000001307">
    <property type="component" value="Unassembled WGS sequence"/>
</dbReference>